<evidence type="ECO:0000313" key="2">
    <source>
        <dbReference type="Proteomes" id="UP000317318"/>
    </source>
</evidence>
<evidence type="ECO:0000313" key="1">
    <source>
        <dbReference type="EMBL" id="QDT36047.1"/>
    </source>
</evidence>
<dbReference type="KEGG" id="svp:Pan189_04020"/>
<proteinExistence type="predicted"/>
<organism evidence="1 2">
    <name type="scientific">Stratiformator vulcanicus</name>
    <dbReference type="NCBI Taxonomy" id="2527980"/>
    <lineage>
        <taxon>Bacteria</taxon>
        <taxon>Pseudomonadati</taxon>
        <taxon>Planctomycetota</taxon>
        <taxon>Planctomycetia</taxon>
        <taxon>Planctomycetales</taxon>
        <taxon>Planctomycetaceae</taxon>
        <taxon>Stratiformator</taxon>
    </lineage>
</organism>
<keyword evidence="2" id="KW-1185">Reference proteome</keyword>
<name>A0A517QWS6_9PLAN</name>
<dbReference type="RefSeq" id="WP_145362282.1">
    <property type="nucleotide sequence ID" value="NZ_CP036268.1"/>
</dbReference>
<dbReference type="Proteomes" id="UP000317318">
    <property type="component" value="Chromosome"/>
</dbReference>
<accession>A0A517QWS6</accession>
<dbReference type="EMBL" id="CP036268">
    <property type="protein sequence ID" value="QDT36047.1"/>
    <property type="molecule type" value="Genomic_DNA"/>
</dbReference>
<sequence length="158" mass="18099">MSSNSVQRDWEIEYESPSGHRIQNPPASFIRRTVYEHDTSYWESGSGQGAFSCVVDGTVLSELTLTRGSESEFRLIFFNKVDKAISVAISDGKMDEYRLVFDGGAFYREPARIFISLEKTFKGLKEYVNSGRCPSSLDWDSWYGLDWPGRDEEVLQPW</sequence>
<gene>
    <name evidence="1" type="ORF">Pan189_04020</name>
</gene>
<reference evidence="1 2" key="1">
    <citation type="submission" date="2019-02" db="EMBL/GenBank/DDBJ databases">
        <title>Deep-cultivation of Planctomycetes and their phenomic and genomic characterization uncovers novel biology.</title>
        <authorList>
            <person name="Wiegand S."/>
            <person name="Jogler M."/>
            <person name="Boedeker C."/>
            <person name="Pinto D."/>
            <person name="Vollmers J."/>
            <person name="Rivas-Marin E."/>
            <person name="Kohn T."/>
            <person name="Peeters S.H."/>
            <person name="Heuer A."/>
            <person name="Rast P."/>
            <person name="Oberbeckmann S."/>
            <person name="Bunk B."/>
            <person name="Jeske O."/>
            <person name="Meyerdierks A."/>
            <person name="Storesund J.E."/>
            <person name="Kallscheuer N."/>
            <person name="Luecker S."/>
            <person name="Lage O.M."/>
            <person name="Pohl T."/>
            <person name="Merkel B.J."/>
            <person name="Hornburger P."/>
            <person name="Mueller R.-W."/>
            <person name="Bruemmer F."/>
            <person name="Labrenz M."/>
            <person name="Spormann A.M."/>
            <person name="Op den Camp H."/>
            <person name="Overmann J."/>
            <person name="Amann R."/>
            <person name="Jetten M.S.M."/>
            <person name="Mascher T."/>
            <person name="Medema M.H."/>
            <person name="Devos D.P."/>
            <person name="Kaster A.-K."/>
            <person name="Ovreas L."/>
            <person name="Rohde M."/>
            <person name="Galperin M.Y."/>
            <person name="Jogler C."/>
        </authorList>
    </citation>
    <scope>NUCLEOTIDE SEQUENCE [LARGE SCALE GENOMIC DNA]</scope>
    <source>
        <strain evidence="1 2">Pan189</strain>
    </source>
</reference>
<dbReference type="AlphaFoldDB" id="A0A517QWS6"/>
<dbReference type="OrthoDB" id="9974699at2"/>
<protein>
    <submittedName>
        <fullName evidence="1">Uncharacterized protein</fullName>
    </submittedName>
</protein>